<gene>
    <name evidence="3" type="ORF">IPOD504_LOCUS8377</name>
</gene>
<keyword evidence="4" id="KW-1185">Reference proteome</keyword>
<protein>
    <recommendedName>
        <fullName evidence="2">MD-2-related lipid-recognition domain-containing protein</fullName>
    </recommendedName>
</protein>
<feature type="non-terminal residue" evidence="3">
    <location>
        <position position="1"/>
    </location>
</feature>
<dbReference type="Proteomes" id="UP000837857">
    <property type="component" value="Chromosome 20"/>
</dbReference>
<dbReference type="Gene3D" id="2.60.40.770">
    <property type="match status" value="1"/>
</dbReference>
<dbReference type="SUPFAM" id="SSF81296">
    <property type="entry name" value="E set domains"/>
    <property type="match status" value="1"/>
</dbReference>
<dbReference type="InterPro" id="IPR014756">
    <property type="entry name" value="Ig_E-set"/>
</dbReference>
<sequence>MMKIVLILSVALAVASATNVARCLHHAGDLPASTRIEGCTNPPCAFPQLRNAVIHLTFRAPRQLQSMRTLATAYLGNVPIPYDLGANANTCNFLTNTRCPVPSGTNVQYTLRMFIEAWFPAGTSTTIEFRIVDQNNNPVICLRVPIRITRSNMFIDGADELPPAIEAAESESIYRP</sequence>
<name>A0ABN8IBI5_9NEOP</name>
<keyword evidence="1" id="KW-0732">Signal</keyword>
<proteinExistence type="predicted"/>
<dbReference type="Pfam" id="PF02221">
    <property type="entry name" value="E1_DerP2_DerF2"/>
    <property type="match status" value="1"/>
</dbReference>
<evidence type="ECO:0000259" key="2">
    <source>
        <dbReference type="SMART" id="SM00737"/>
    </source>
</evidence>
<evidence type="ECO:0000313" key="4">
    <source>
        <dbReference type="Proteomes" id="UP000837857"/>
    </source>
</evidence>
<evidence type="ECO:0000313" key="3">
    <source>
        <dbReference type="EMBL" id="CAH2052776.1"/>
    </source>
</evidence>
<accession>A0ABN8IBI5</accession>
<feature type="signal peptide" evidence="1">
    <location>
        <begin position="1"/>
        <end position="17"/>
    </location>
</feature>
<feature type="chain" id="PRO_5046726361" description="MD-2-related lipid-recognition domain-containing protein" evidence="1">
    <location>
        <begin position="18"/>
        <end position="176"/>
    </location>
</feature>
<organism evidence="3 4">
    <name type="scientific">Iphiclides podalirius</name>
    <name type="common">scarce swallowtail</name>
    <dbReference type="NCBI Taxonomy" id="110791"/>
    <lineage>
        <taxon>Eukaryota</taxon>
        <taxon>Metazoa</taxon>
        <taxon>Ecdysozoa</taxon>
        <taxon>Arthropoda</taxon>
        <taxon>Hexapoda</taxon>
        <taxon>Insecta</taxon>
        <taxon>Pterygota</taxon>
        <taxon>Neoptera</taxon>
        <taxon>Endopterygota</taxon>
        <taxon>Lepidoptera</taxon>
        <taxon>Glossata</taxon>
        <taxon>Ditrysia</taxon>
        <taxon>Papilionoidea</taxon>
        <taxon>Papilionidae</taxon>
        <taxon>Papilioninae</taxon>
        <taxon>Iphiclides</taxon>
    </lineage>
</organism>
<evidence type="ECO:0000256" key="1">
    <source>
        <dbReference type="SAM" id="SignalP"/>
    </source>
</evidence>
<dbReference type="SMART" id="SM00737">
    <property type="entry name" value="ML"/>
    <property type="match status" value="1"/>
</dbReference>
<dbReference type="InterPro" id="IPR003172">
    <property type="entry name" value="ML_dom"/>
</dbReference>
<feature type="domain" description="MD-2-related lipid-recognition" evidence="2">
    <location>
        <begin position="20"/>
        <end position="146"/>
    </location>
</feature>
<reference evidence="3" key="1">
    <citation type="submission" date="2022-03" db="EMBL/GenBank/DDBJ databases">
        <authorList>
            <person name="Martin H S."/>
        </authorList>
    </citation>
    <scope>NUCLEOTIDE SEQUENCE</scope>
</reference>
<dbReference type="EMBL" id="OW152832">
    <property type="protein sequence ID" value="CAH2052776.1"/>
    <property type="molecule type" value="Genomic_DNA"/>
</dbReference>